<sequence length="228" mass="22971">MKFRLKSCCYMLASGLTLVAVSPGAMATCSADSPYIGSVCFTAAAYCPMGYLAAEGQTIQINSYQALYSLLGTRYGGDGRATFQLPDLRGRSPIGQGQGPGLTDAPMGSTRGNEKVTLTVAQMPLHSHLATLSPTPGTTVVVNATENAGVSAAPSAANNQLAAASTPAARIYAPAGGTQVPLGGVSGGGSGGTITVQPNGSSQPFDTIPPQIALKACIASLGIYPTRD</sequence>
<protein>
    <submittedName>
        <fullName evidence="4">Phage tail protein</fullName>
    </submittedName>
</protein>
<dbReference type="InterPro" id="IPR037053">
    <property type="entry name" value="Phage_tail_collar_dom_sf"/>
</dbReference>
<accession>A0A2U1TW25</accession>
<dbReference type="AlphaFoldDB" id="A0A2U1TW25"/>
<name>A0A2U1TW25_9GAMM</name>
<dbReference type="Gene3D" id="3.90.1340.10">
    <property type="entry name" value="Phage tail collar domain"/>
    <property type="match status" value="1"/>
</dbReference>
<evidence type="ECO:0000259" key="3">
    <source>
        <dbReference type="Pfam" id="PF07484"/>
    </source>
</evidence>
<proteinExistence type="predicted"/>
<evidence type="ECO:0000256" key="1">
    <source>
        <dbReference type="SAM" id="MobiDB-lite"/>
    </source>
</evidence>
<feature type="region of interest" description="Disordered" evidence="1">
    <location>
        <begin position="86"/>
        <end position="111"/>
    </location>
</feature>
<gene>
    <name evidence="4" type="ORF">B4923_06615</name>
</gene>
<dbReference type="SUPFAM" id="SSF88874">
    <property type="entry name" value="Receptor-binding domain of short tail fibre protein gp12"/>
    <property type="match status" value="1"/>
</dbReference>
<organism evidence="4 5">
    <name type="scientific">Brenneria roseae subsp. americana</name>
    <dbReference type="NCBI Taxonomy" id="1508507"/>
    <lineage>
        <taxon>Bacteria</taxon>
        <taxon>Pseudomonadati</taxon>
        <taxon>Pseudomonadota</taxon>
        <taxon>Gammaproteobacteria</taxon>
        <taxon>Enterobacterales</taxon>
        <taxon>Pectobacteriaceae</taxon>
        <taxon>Brenneria</taxon>
    </lineage>
</organism>
<keyword evidence="5" id="KW-1185">Reference proteome</keyword>
<evidence type="ECO:0000256" key="2">
    <source>
        <dbReference type="SAM" id="SignalP"/>
    </source>
</evidence>
<dbReference type="EMBL" id="QDKJ01000004">
    <property type="protein sequence ID" value="PWC13617.1"/>
    <property type="molecule type" value="Genomic_DNA"/>
</dbReference>
<reference evidence="4 5" key="1">
    <citation type="submission" date="2018-04" db="EMBL/GenBank/DDBJ databases">
        <title>Brenneria corticis sp.nov.</title>
        <authorList>
            <person name="Li Y."/>
        </authorList>
    </citation>
    <scope>NUCLEOTIDE SEQUENCE [LARGE SCALE GENOMIC DNA]</scope>
    <source>
        <strain evidence="4 5">LMG 27715</strain>
    </source>
</reference>
<feature type="signal peptide" evidence="2">
    <location>
        <begin position="1"/>
        <end position="27"/>
    </location>
</feature>
<feature type="chain" id="PRO_5015589402" evidence="2">
    <location>
        <begin position="28"/>
        <end position="228"/>
    </location>
</feature>
<keyword evidence="2" id="KW-0732">Signal</keyword>
<dbReference type="Proteomes" id="UP000245138">
    <property type="component" value="Unassembled WGS sequence"/>
</dbReference>
<comment type="caution">
    <text evidence="4">The sequence shown here is derived from an EMBL/GenBank/DDBJ whole genome shotgun (WGS) entry which is preliminary data.</text>
</comment>
<dbReference type="Pfam" id="PF07484">
    <property type="entry name" value="Collar"/>
    <property type="match status" value="1"/>
</dbReference>
<evidence type="ECO:0000313" key="4">
    <source>
        <dbReference type="EMBL" id="PWC13617.1"/>
    </source>
</evidence>
<dbReference type="OrthoDB" id="9810174at2"/>
<feature type="domain" description="Phage tail collar" evidence="3">
    <location>
        <begin position="37"/>
        <end position="93"/>
    </location>
</feature>
<dbReference type="InterPro" id="IPR011083">
    <property type="entry name" value="Phage_tail_collar_dom"/>
</dbReference>
<evidence type="ECO:0000313" key="5">
    <source>
        <dbReference type="Proteomes" id="UP000245138"/>
    </source>
</evidence>
<dbReference type="RefSeq" id="WP_109053567.1">
    <property type="nucleotide sequence ID" value="NZ_QDKJ01000004.1"/>
</dbReference>